<feature type="transmembrane region" description="Helical" evidence="8">
    <location>
        <begin position="276"/>
        <end position="295"/>
    </location>
</feature>
<keyword evidence="4" id="KW-0808">Transferase</keyword>
<dbReference type="PANTHER" id="PTHR41523:SF7">
    <property type="entry name" value="HISTIDINE KINASE"/>
    <property type="match status" value="1"/>
</dbReference>
<keyword evidence="7" id="KW-0067">ATP-binding</keyword>
<evidence type="ECO:0000256" key="5">
    <source>
        <dbReference type="ARBA" id="ARBA00022741"/>
    </source>
</evidence>
<evidence type="ECO:0000256" key="2">
    <source>
        <dbReference type="ARBA" id="ARBA00012438"/>
    </source>
</evidence>
<keyword evidence="8" id="KW-0812">Transmembrane</keyword>
<evidence type="ECO:0000256" key="1">
    <source>
        <dbReference type="ARBA" id="ARBA00000085"/>
    </source>
</evidence>
<dbReference type="GO" id="GO:0016301">
    <property type="term" value="F:kinase activity"/>
    <property type="evidence" value="ECO:0007669"/>
    <property type="project" value="UniProtKB-KW"/>
</dbReference>
<dbReference type="InterPro" id="IPR011102">
    <property type="entry name" value="Sig_transdc_His_kinase_HWE"/>
</dbReference>
<dbReference type="EMBL" id="BSOW01000022">
    <property type="protein sequence ID" value="GLR88990.1"/>
    <property type="molecule type" value="Genomic_DNA"/>
</dbReference>
<comment type="caution">
    <text evidence="10">The sequence shown here is derived from an EMBL/GenBank/DDBJ whole genome shotgun (WGS) entry which is preliminary data.</text>
</comment>
<keyword evidence="5" id="KW-0547">Nucleotide-binding</keyword>
<dbReference type="CDD" id="cd18774">
    <property type="entry name" value="PDC2_HK_sensor"/>
    <property type="match status" value="1"/>
</dbReference>
<dbReference type="Pfam" id="PF07536">
    <property type="entry name" value="HWE_HK"/>
    <property type="match status" value="1"/>
</dbReference>
<dbReference type="InterPro" id="IPR036890">
    <property type="entry name" value="HATPase_C_sf"/>
</dbReference>
<organism evidence="10 11">
    <name type="scientific">Bradyrhizobium iriomotense</name>
    <dbReference type="NCBI Taxonomy" id="441950"/>
    <lineage>
        <taxon>Bacteria</taxon>
        <taxon>Pseudomonadati</taxon>
        <taxon>Pseudomonadota</taxon>
        <taxon>Alphaproteobacteria</taxon>
        <taxon>Hyphomicrobiales</taxon>
        <taxon>Nitrobacteraceae</taxon>
        <taxon>Bradyrhizobium</taxon>
    </lineage>
</organism>
<proteinExistence type="predicted"/>
<feature type="transmembrane region" description="Helical" evidence="8">
    <location>
        <begin position="12"/>
        <end position="33"/>
    </location>
</feature>
<evidence type="ECO:0000256" key="4">
    <source>
        <dbReference type="ARBA" id="ARBA00022679"/>
    </source>
</evidence>
<evidence type="ECO:0000256" key="3">
    <source>
        <dbReference type="ARBA" id="ARBA00022553"/>
    </source>
</evidence>
<keyword evidence="6 10" id="KW-0418">Kinase</keyword>
<dbReference type="Proteomes" id="UP001156905">
    <property type="component" value="Unassembled WGS sequence"/>
</dbReference>
<comment type="catalytic activity">
    <reaction evidence="1">
        <text>ATP + protein L-histidine = ADP + protein N-phospho-L-histidine.</text>
        <dbReference type="EC" id="2.7.13.3"/>
    </reaction>
</comment>
<protein>
    <recommendedName>
        <fullName evidence="2">histidine kinase</fullName>
        <ecNumber evidence="2">2.7.13.3</ecNumber>
    </recommendedName>
</protein>
<dbReference type="Gene3D" id="3.30.450.20">
    <property type="entry name" value="PAS domain"/>
    <property type="match status" value="1"/>
</dbReference>
<sequence length="502" mass="55218">MSKFTLPVRLALLVMGTMLPLIVFAVGIVFYNYTQDRNDANRRVLETVRSIRLVLDSEVQRMTGGLQVLALTNALRSGDFQSFRRIVTGFLDQYGKDGVVLVSDRQGRLLFSSVTDDPASLPPRNNTEIVEKVFASKLPQYSDLFLGAIKQRQVVTVEVPVMREGEVVYDLAFSPPLDIFQTLVEKQRPDEHWTVSLLDSKGIVFARAPNPGDTFGKRATPSLYDEMFRKGEASLSAVSLDNVPLSAAYTRSRLTGWTVAAGVAESSLVAPLWRNIAITSLIGGVLLLTGLAFALRMAATIARGEMLHNLLVEELNHRVKNTLALMQAIAVQSFRSASRDERVKFEGRLGALAEAHNLLSQEKWQGSDLKDVIARALDPFLLNNPDRIRMNGPAVPLSPRLAVVLSMIVHEIATNAAKYGALSNETGTVTLDWEVTADTPKPRLRLIWAERGGPPVTAPVQRGFGSRLIERSARDQLGGEATVDFLPRGVVYTISCALDEPR</sequence>
<dbReference type="Gene3D" id="3.30.565.10">
    <property type="entry name" value="Histidine kinase-like ATPase, C-terminal domain"/>
    <property type="match status" value="1"/>
</dbReference>
<evidence type="ECO:0000313" key="10">
    <source>
        <dbReference type="EMBL" id="GLR88990.1"/>
    </source>
</evidence>
<accession>A0ABQ6B7R8</accession>
<evidence type="ECO:0000256" key="6">
    <source>
        <dbReference type="ARBA" id="ARBA00022777"/>
    </source>
</evidence>
<evidence type="ECO:0000259" key="9">
    <source>
        <dbReference type="SMART" id="SM00911"/>
    </source>
</evidence>
<dbReference type="SMART" id="SM00911">
    <property type="entry name" value="HWE_HK"/>
    <property type="match status" value="1"/>
</dbReference>
<name>A0ABQ6B7R8_9BRAD</name>
<reference evidence="11" key="1">
    <citation type="journal article" date="2019" name="Int. J. Syst. Evol. Microbiol.">
        <title>The Global Catalogue of Microorganisms (GCM) 10K type strain sequencing project: providing services to taxonomists for standard genome sequencing and annotation.</title>
        <authorList>
            <consortium name="The Broad Institute Genomics Platform"/>
            <consortium name="The Broad Institute Genome Sequencing Center for Infectious Disease"/>
            <person name="Wu L."/>
            <person name="Ma J."/>
        </authorList>
    </citation>
    <scope>NUCLEOTIDE SEQUENCE [LARGE SCALE GENOMIC DNA]</scope>
    <source>
        <strain evidence="11">NBRC 102520</strain>
    </source>
</reference>
<evidence type="ECO:0000256" key="8">
    <source>
        <dbReference type="SAM" id="Phobius"/>
    </source>
</evidence>
<keyword evidence="3" id="KW-0597">Phosphoprotein</keyword>
<dbReference type="PANTHER" id="PTHR41523">
    <property type="entry name" value="TWO-COMPONENT SYSTEM SENSOR PROTEIN"/>
    <property type="match status" value="1"/>
</dbReference>
<keyword evidence="8" id="KW-0472">Membrane</keyword>
<keyword evidence="11" id="KW-1185">Reference proteome</keyword>
<gene>
    <name evidence="10" type="ORF">GCM10007857_57030</name>
</gene>
<dbReference type="EC" id="2.7.13.3" evidence="2"/>
<evidence type="ECO:0000256" key="7">
    <source>
        <dbReference type="ARBA" id="ARBA00022840"/>
    </source>
</evidence>
<evidence type="ECO:0000313" key="11">
    <source>
        <dbReference type="Proteomes" id="UP001156905"/>
    </source>
</evidence>
<keyword evidence="8" id="KW-1133">Transmembrane helix</keyword>
<feature type="domain" description="Signal transduction histidine kinase HWE region" evidence="9">
    <location>
        <begin position="314"/>
        <end position="394"/>
    </location>
</feature>